<evidence type="ECO:0000256" key="4">
    <source>
        <dbReference type="ARBA" id="ARBA00023163"/>
    </source>
</evidence>
<dbReference type="Proteomes" id="UP000054725">
    <property type="component" value="Unassembled WGS sequence"/>
</dbReference>
<dbReference type="InterPro" id="IPR036390">
    <property type="entry name" value="WH_DNA-bd_sf"/>
</dbReference>
<dbReference type="RefSeq" id="WP_058505572.1">
    <property type="nucleotide sequence ID" value="NZ_CAAAIF010000029.1"/>
</dbReference>
<reference evidence="6 7" key="1">
    <citation type="submission" date="2015-11" db="EMBL/GenBank/DDBJ databases">
        <title>Genomic analysis of 38 Legionella species identifies large and diverse effector repertoires.</title>
        <authorList>
            <person name="Burstein D."/>
            <person name="Amaro F."/>
            <person name="Zusman T."/>
            <person name="Lifshitz Z."/>
            <person name="Cohen O."/>
            <person name="Gilbert J.A."/>
            <person name="Pupko T."/>
            <person name="Shuman H.A."/>
            <person name="Segal G."/>
        </authorList>
    </citation>
    <scope>NUCLEOTIDE SEQUENCE [LARGE SCALE GENOMIC DNA]</scope>
    <source>
        <strain evidence="6 7">ATCC 49506</strain>
    </source>
</reference>
<dbReference type="PATRIC" id="fig|45070.6.peg.2729"/>
<dbReference type="GO" id="GO:0003677">
    <property type="term" value="F:DNA binding"/>
    <property type="evidence" value="ECO:0007669"/>
    <property type="project" value="UniProtKB-KW"/>
</dbReference>
<dbReference type="STRING" id="45070.Lnau_2587"/>
<dbReference type="Pfam" id="PF00126">
    <property type="entry name" value="HTH_1"/>
    <property type="match status" value="1"/>
</dbReference>
<dbReference type="Gene3D" id="3.40.190.10">
    <property type="entry name" value="Periplasmic binding protein-like II"/>
    <property type="match status" value="2"/>
</dbReference>
<dbReference type="PANTHER" id="PTHR30579:SF7">
    <property type="entry name" value="HTH-TYPE TRANSCRIPTIONAL REGULATOR LRHA-RELATED"/>
    <property type="match status" value="1"/>
</dbReference>
<name>A0A0W0WKU0_9GAMM</name>
<evidence type="ECO:0000313" key="7">
    <source>
        <dbReference type="Proteomes" id="UP000054725"/>
    </source>
</evidence>
<keyword evidence="7" id="KW-1185">Reference proteome</keyword>
<dbReference type="InterPro" id="IPR000847">
    <property type="entry name" value="LysR_HTH_N"/>
</dbReference>
<comment type="caution">
    <text evidence="6">The sequence shown here is derived from an EMBL/GenBank/DDBJ whole genome shotgun (WGS) entry which is preliminary data.</text>
</comment>
<keyword evidence="2" id="KW-0805">Transcription regulation</keyword>
<dbReference type="InterPro" id="IPR005119">
    <property type="entry name" value="LysR_subst-bd"/>
</dbReference>
<evidence type="ECO:0000259" key="5">
    <source>
        <dbReference type="PROSITE" id="PS50931"/>
    </source>
</evidence>
<protein>
    <submittedName>
        <fullName evidence="6">LysR family transcriptional regulator</fullName>
    </submittedName>
</protein>
<evidence type="ECO:0000256" key="2">
    <source>
        <dbReference type="ARBA" id="ARBA00023015"/>
    </source>
</evidence>
<keyword evidence="3" id="KW-0238">DNA-binding</keyword>
<dbReference type="InterPro" id="IPR036388">
    <property type="entry name" value="WH-like_DNA-bd_sf"/>
</dbReference>
<dbReference type="Pfam" id="PF03466">
    <property type="entry name" value="LysR_substrate"/>
    <property type="match status" value="1"/>
</dbReference>
<gene>
    <name evidence="6" type="ORF">Lnau_2587</name>
</gene>
<dbReference type="PRINTS" id="PR00039">
    <property type="entry name" value="HTHLYSR"/>
</dbReference>
<sequence length="284" mass="32393">MQLDTVTLQCFLAVAETQSFTKAASRVGRTQSAISQQIAKLENLVEKQLITRGKELSLTQDGEIFLGYAKRIYELHRESLDRFKMPELQGEICFGLPEDFASMMLSDVLVEFSRLHPRVILNVECDLTLNLIERFHQNEFELILVKTNQKNQLTQGVNVWNEPVEWVGKKELLPVLNENVVIPLVLSPIPCVYRGNVIESLNKHHLKWRLAFSSPSYAGKMAAVRAGLGITAIQRSMIPDYLDKLNDCFLPSLKDIHVSLLKRGEENKAIDSLEFFIMDKLKHK</sequence>
<accession>A0A0W0WKU0</accession>
<dbReference type="EMBL" id="LNYO01000024">
    <property type="protein sequence ID" value="KTD32939.1"/>
    <property type="molecule type" value="Genomic_DNA"/>
</dbReference>
<dbReference type="PANTHER" id="PTHR30579">
    <property type="entry name" value="TRANSCRIPTIONAL REGULATOR"/>
    <property type="match status" value="1"/>
</dbReference>
<evidence type="ECO:0000313" key="6">
    <source>
        <dbReference type="EMBL" id="KTD32939.1"/>
    </source>
</evidence>
<dbReference type="AlphaFoldDB" id="A0A0W0WKU0"/>
<dbReference type="SUPFAM" id="SSF46785">
    <property type="entry name" value="Winged helix' DNA-binding domain"/>
    <property type="match status" value="1"/>
</dbReference>
<feature type="domain" description="HTH lysR-type" evidence="5">
    <location>
        <begin position="1"/>
        <end position="59"/>
    </location>
</feature>
<evidence type="ECO:0000256" key="1">
    <source>
        <dbReference type="ARBA" id="ARBA00009437"/>
    </source>
</evidence>
<dbReference type="PROSITE" id="PS50931">
    <property type="entry name" value="HTH_LYSR"/>
    <property type="match status" value="1"/>
</dbReference>
<dbReference type="Gene3D" id="1.10.10.10">
    <property type="entry name" value="Winged helix-like DNA-binding domain superfamily/Winged helix DNA-binding domain"/>
    <property type="match status" value="1"/>
</dbReference>
<dbReference type="InterPro" id="IPR050176">
    <property type="entry name" value="LTTR"/>
</dbReference>
<proteinExistence type="inferred from homology"/>
<dbReference type="GO" id="GO:0003700">
    <property type="term" value="F:DNA-binding transcription factor activity"/>
    <property type="evidence" value="ECO:0007669"/>
    <property type="project" value="InterPro"/>
</dbReference>
<comment type="similarity">
    <text evidence="1">Belongs to the LysR transcriptional regulatory family.</text>
</comment>
<dbReference type="OrthoDB" id="5723059at2"/>
<keyword evidence="4" id="KW-0804">Transcription</keyword>
<dbReference type="SUPFAM" id="SSF53850">
    <property type="entry name" value="Periplasmic binding protein-like II"/>
    <property type="match status" value="1"/>
</dbReference>
<evidence type="ECO:0000256" key="3">
    <source>
        <dbReference type="ARBA" id="ARBA00023125"/>
    </source>
</evidence>
<organism evidence="6 7">
    <name type="scientific">Legionella nautarum</name>
    <dbReference type="NCBI Taxonomy" id="45070"/>
    <lineage>
        <taxon>Bacteria</taxon>
        <taxon>Pseudomonadati</taxon>
        <taxon>Pseudomonadota</taxon>
        <taxon>Gammaproteobacteria</taxon>
        <taxon>Legionellales</taxon>
        <taxon>Legionellaceae</taxon>
        <taxon>Legionella</taxon>
    </lineage>
</organism>